<accession>A0AAE3VIX7</accession>
<dbReference type="AlphaFoldDB" id="A0AAE3VIX7"/>
<dbReference type="InterPro" id="IPR023860">
    <property type="entry name" value="FeFe-hyd_TM1266"/>
</dbReference>
<dbReference type="NCBIfam" id="TIGR03959">
    <property type="entry name" value="hyd_TM1266"/>
    <property type="match status" value="1"/>
</dbReference>
<proteinExistence type="predicted"/>
<protein>
    <submittedName>
        <fullName evidence="1">Iron-only hydrogenase system regulator</fullName>
    </submittedName>
</protein>
<dbReference type="SUPFAM" id="SSF55021">
    <property type="entry name" value="ACT-like"/>
    <property type="match status" value="1"/>
</dbReference>
<dbReference type="Gene3D" id="3.30.70.1150">
    <property type="entry name" value="ACT-like. Chain A, domain 2"/>
    <property type="match status" value="1"/>
</dbReference>
<dbReference type="InterPro" id="IPR045865">
    <property type="entry name" value="ACT-like_dom_sf"/>
</dbReference>
<name>A0AAE3VIX7_9BACT</name>
<dbReference type="InterPro" id="IPR027271">
    <property type="entry name" value="Acetolactate_synth/TF_NikR_C"/>
</dbReference>
<sequence>MSSDGKRIGVVAILVQERQNIAKVNELLSTFNGIIMGRIGLPRHEDNLNVISLIVEGTTDDIGALTGKLGGMSGITTKSLLLTK</sequence>
<dbReference type="RefSeq" id="WP_307263461.1">
    <property type="nucleotide sequence ID" value="NZ_JAUSVL010000001.1"/>
</dbReference>
<comment type="caution">
    <text evidence="1">The sequence shown here is derived from an EMBL/GenBank/DDBJ whole genome shotgun (WGS) entry which is preliminary data.</text>
</comment>
<evidence type="ECO:0000313" key="1">
    <source>
        <dbReference type="EMBL" id="MDQ0291126.1"/>
    </source>
</evidence>
<dbReference type="Pfam" id="PF21699">
    <property type="entry name" value="TM1266-like"/>
    <property type="match status" value="1"/>
</dbReference>
<organism evidence="1 2">
    <name type="scientific">Oligosphaera ethanolica</name>
    <dbReference type="NCBI Taxonomy" id="760260"/>
    <lineage>
        <taxon>Bacteria</taxon>
        <taxon>Pseudomonadati</taxon>
        <taxon>Lentisphaerota</taxon>
        <taxon>Oligosphaeria</taxon>
        <taxon>Oligosphaerales</taxon>
        <taxon>Oligosphaeraceae</taxon>
        <taxon>Oligosphaera</taxon>
    </lineage>
</organism>
<reference evidence="1" key="1">
    <citation type="submission" date="2023-07" db="EMBL/GenBank/DDBJ databases">
        <title>Genomic Encyclopedia of Type Strains, Phase IV (KMG-IV): sequencing the most valuable type-strain genomes for metagenomic binning, comparative biology and taxonomic classification.</title>
        <authorList>
            <person name="Goeker M."/>
        </authorList>
    </citation>
    <scope>NUCLEOTIDE SEQUENCE</scope>
    <source>
        <strain evidence="1">DSM 24202</strain>
    </source>
</reference>
<dbReference type="Proteomes" id="UP001238163">
    <property type="component" value="Unassembled WGS sequence"/>
</dbReference>
<gene>
    <name evidence="1" type="ORF">J3R75_003233</name>
</gene>
<evidence type="ECO:0000313" key="2">
    <source>
        <dbReference type="Proteomes" id="UP001238163"/>
    </source>
</evidence>
<keyword evidence="2" id="KW-1185">Reference proteome</keyword>
<dbReference type="EMBL" id="JAUSVL010000001">
    <property type="protein sequence ID" value="MDQ0291126.1"/>
    <property type="molecule type" value="Genomic_DNA"/>
</dbReference>